<evidence type="ECO:0000256" key="2">
    <source>
        <dbReference type="ARBA" id="ARBA00022679"/>
    </source>
</evidence>
<keyword evidence="5" id="KW-1185">Reference proteome</keyword>
<dbReference type="InterPro" id="IPR045304">
    <property type="entry name" value="LbH_SAT"/>
</dbReference>
<proteinExistence type="predicted"/>
<name>A0ABP8N1F7_9BACT</name>
<gene>
    <name evidence="4" type="ORF">GCM10023092_24990</name>
</gene>
<dbReference type="Proteomes" id="UP001501410">
    <property type="component" value="Unassembled WGS sequence"/>
</dbReference>
<reference evidence="5" key="1">
    <citation type="journal article" date="2019" name="Int. J. Syst. Evol. Microbiol.">
        <title>The Global Catalogue of Microorganisms (GCM) 10K type strain sequencing project: providing services to taxonomists for standard genome sequencing and annotation.</title>
        <authorList>
            <consortium name="The Broad Institute Genomics Platform"/>
            <consortium name="The Broad Institute Genome Sequencing Center for Infectious Disease"/>
            <person name="Wu L."/>
            <person name="Ma J."/>
        </authorList>
    </citation>
    <scope>NUCLEOTIDE SEQUENCE [LARGE SCALE GENOMIC DNA]</scope>
    <source>
        <strain evidence="5">JCM 31921</strain>
    </source>
</reference>
<dbReference type="InterPro" id="IPR042122">
    <property type="entry name" value="Ser_AcTrfase_N_sf"/>
</dbReference>
<dbReference type="Gene3D" id="1.10.3130.10">
    <property type="entry name" value="serine acetyltransferase, domain 1"/>
    <property type="match status" value="1"/>
</dbReference>
<dbReference type="InterPro" id="IPR011004">
    <property type="entry name" value="Trimer_LpxA-like_sf"/>
</dbReference>
<keyword evidence="3" id="KW-0012">Acyltransferase</keyword>
<sequence length="274" mass="29825">MHGTSFLQQLRQRRNADAAHYIDKKQVARLLDDLFAFLFLPSGIGLQELYEEQLHLQRRLAVLLHLAGDQPGMVAADAKGFFDVLPDLYTLLIADAEAILAFDPAAGSLQEVIYAYPGFYATFVYRIAHHLHQLGIPSLPRMLSEHAHSHTGIDIHPAAQIGSSFFIDHGTGVVIGASAIIGNHVKIYQGVTLGALSVAKDLADVKRHPTIGDHVTIYSGATILGGNTVVGRNSIIGGNVWLTHSVEPDSVVYSRNNIVVRSNHVFPDAIDFVI</sequence>
<protein>
    <recommendedName>
        <fullName evidence="6">Serine O-acetyltransferase</fullName>
    </recommendedName>
</protein>
<keyword evidence="2" id="KW-0808">Transferase</keyword>
<dbReference type="EMBL" id="BAABEZ010000024">
    <property type="protein sequence ID" value="GAA4457772.1"/>
    <property type="molecule type" value="Genomic_DNA"/>
</dbReference>
<comment type="caution">
    <text evidence="4">The sequence shown here is derived from an EMBL/GenBank/DDBJ whole genome shotgun (WGS) entry which is preliminary data.</text>
</comment>
<dbReference type="RefSeq" id="WP_344827695.1">
    <property type="nucleotide sequence ID" value="NZ_BAABEZ010000024.1"/>
</dbReference>
<evidence type="ECO:0000313" key="4">
    <source>
        <dbReference type="EMBL" id="GAA4457772.1"/>
    </source>
</evidence>
<dbReference type="Gene3D" id="2.160.10.10">
    <property type="entry name" value="Hexapeptide repeat proteins"/>
    <property type="match status" value="1"/>
</dbReference>
<accession>A0ABP8N1F7</accession>
<evidence type="ECO:0000256" key="3">
    <source>
        <dbReference type="ARBA" id="ARBA00023315"/>
    </source>
</evidence>
<evidence type="ECO:0008006" key="6">
    <source>
        <dbReference type="Google" id="ProtNLM"/>
    </source>
</evidence>
<dbReference type="PANTHER" id="PTHR42811">
    <property type="entry name" value="SERINE ACETYLTRANSFERASE"/>
    <property type="match status" value="1"/>
</dbReference>
<keyword evidence="1" id="KW-0028">Amino-acid biosynthesis</keyword>
<evidence type="ECO:0000256" key="1">
    <source>
        <dbReference type="ARBA" id="ARBA00022605"/>
    </source>
</evidence>
<dbReference type="CDD" id="cd03354">
    <property type="entry name" value="LbH_SAT"/>
    <property type="match status" value="1"/>
</dbReference>
<organism evidence="4 5">
    <name type="scientific">Rurimicrobium arvi</name>
    <dbReference type="NCBI Taxonomy" id="2049916"/>
    <lineage>
        <taxon>Bacteria</taxon>
        <taxon>Pseudomonadati</taxon>
        <taxon>Bacteroidota</taxon>
        <taxon>Chitinophagia</taxon>
        <taxon>Chitinophagales</taxon>
        <taxon>Chitinophagaceae</taxon>
        <taxon>Rurimicrobium</taxon>
    </lineage>
</organism>
<dbReference type="SUPFAM" id="SSF51161">
    <property type="entry name" value="Trimeric LpxA-like enzymes"/>
    <property type="match status" value="1"/>
</dbReference>
<evidence type="ECO:0000313" key="5">
    <source>
        <dbReference type="Proteomes" id="UP001501410"/>
    </source>
</evidence>